<gene>
    <name evidence="1" type="ORF">AB1Y20_010942</name>
</gene>
<protein>
    <submittedName>
        <fullName evidence="1">Uncharacterized protein</fullName>
    </submittedName>
</protein>
<accession>A0AB34IPY7</accession>
<keyword evidence="2" id="KW-1185">Reference proteome</keyword>
<name>A0AB34IPY7_PRYPA</name>
<evidence type="ECO:0000313" key="2">
    <source>
        <dbReference type="Proteomes" id="UP001515480"/>
    </source>
</evidence>
<comment type="caution">
    <text evidence="1">The sequence shown here is derived from an EMBL/GenBank/DDBJ whole genome shotgun (WGS) entry which is preliminary data.</text>
</comment>
<dbReference type="Proteomes" id="UP001515480">
    <property type="component" value="Unassembled WGS sequence"/>
</dbReference>
<sequence length="66" mass="7257">MAPPWALALLSGGFFWLSYLYALPALCKRLLPDAYGAFNPFNRRCFSRSCSPRGSPPRDPGCSTST</sequence>
<evidence type="ECO:0000313" key="1">
    <source>
        <dbReference type="EMBL" id="KAL1504541.1"/>
    </source>
</evidence>
<proteinExistence type="predicted"/>
<organism evidence="1 2">
    <name type="scientific">Prymnesium parvum</name>
    <name type="common">Toxic golden alga</name>
    <dbReference type="NCBI Taxonomy" id="97485"/>
    <lineage>
        <taxon>Eukaryota</taxon>
        <taxon>Haptista</taxon>
        <taxon>Haptophyta</taxon>
        <taxon>Prymnesiophyceae</taxon>
        <taxon>Prymnesiales</taxon>
        <taxon>Prymnesiaceae</taxon>
        <taxon>Prymnesium</taxon>
    </lineage>
</organism>
<reference evidence="1 2" key="1">
    <citation type="journal article" date="2024" name="Science">
        <title>Giant polyketide synthase enzymes in the biosynthesis of giant marine polyether toxins.</title>
        <authorList>
            <person name="Fallon T.R."/>
            <person name="Shende V.V."/>
            <person name="Wierzbicki I.H."/>
            <person name="Pendleton A.L."/>
            <person name="Watervoot N.F."/>
            <person name="Auber R.P."/>
            <person name="Gonzalez D.J."/>
            <person name="Wisecaver J.H."/>
            <person name="Moore B.S."/>
        </authorList>
    </citation>
    <scope>NUCLEOTIDE SEQUENCE [LARGE SCALE GENOMIC DNA]</scope>
    <source>
        <strain evidence="1 2">12B1</strain>
    </source>
</reference>
<dbReference type="AlphaFoldDB" id="A0AB34IPY7"/>
<dbReference type="EMBL" id="JBGBPQ010000020">
    <property type="protein sequence ID" value="KAL1504541.1"/>
    <property type="molecule type" value="Genomic_DNA"/>
</dbReference>